<gene>
    <name evidence="5" type="ORF">C2I19_03640</name>
</gene>
<reference evidence="6" key="1">
    <citation type="submission" date="2018-02" db="EMBL/GenBank/DDBJ databases">
        <authorList>
            <person name="O'Hara-Hanley K."/>
            <person name="Soby S."/>
        </authorList>
    </citation>
    <scope>NUCLEOTIDE SEQUENCE [LARGE SCALE GENOMIC DNA]</scope>
    <source>
        <strain evidence="6">MWU14-2602</strain>
    </source>
</reference>
<dbReference type="EMBL" id="PQWB01000012">
    <property type="protein sequence ID" value="POZ63452.1"/>
    <property type="molecule type" value="Genomic_DNA"/>
</dbReference>
<protein>
    <recommendedName>
        <fullName evidence="4">Methyltransferase type 11 domain-containing protein</fullName>
    </recommendedName>
</protein>
<evidence type="ECO:0000256" key="3">
    <source>
        <dbReference type="ARBA" id="ARBA00022679"/>
    </source>
</evidence>
<dbReference type="Gene3D" id="3.40.50.150">
    <property type="entry name" value="Vaccinia Virus protein VP39"/>
    <property type="match status" value="1"/>
</dbReference>
<dbReference type="AlphaFoldDB" id="A0A2S5DKC6"/>
<comment type="caution">
    <text evidence="5">The sequence shown here is derived from an EMBL/GenBank/DDBJ whole genome shotgun (WGS) entry which is preliminary data.</text>
</comment>
<name>A0A2S5DKC6_9NEIS</name>
<dbReference type="Pfam" id="PF08241">
    <property type="entry name" value="Methyltransf_11"/>
    <property type="match status" value="1"/>
</dbReference>
<comment type="similarity">
    <text evidence="1">Belongs to the methyltransferase superfamily.</text>
</comment>
<dbReference type="GO" id="GO:0008757">
    <property type="term" value="F:S-adenosylmethionine-dependent methyltransferase activity"/>
    <property type="evidence" value="ECO:0007669"/>
    <property type="project" value="InterPro"/>
</dbReference>
<evidence type="ECO:0000313" key="6">
    <source>
        <dbReference type="Proteomes" id="UP000237082"/>
    </source>
</evidence>
<feature type="domain" description="Methyltransferase type 11" evidence="4">
    <location>
        <begin position="52"/>
        <end position="135"/>
    </location>
</feature>
<keyword evidence="2" id="KW-0489">Methyltransferase</keyword>
<dbReference type="InterPro" id="IPR013216">
    <property type="entry name" value="Methyltransf_11"/>
</dbReference>
<dbReference type="Proteomes" id="UP000237082">
    <property type="component" value="Unassembled WGS sequence"/>
</dbReference>
<evidence type="ECO:0000256" key="1">
    <source>
        <dbReference type="ARBA" id="ARBA00008361"/>
    </source>
</evidence>
<dbReference type="PANTHER" id="PTHR44942:SF4">
    <property type="entry name" value="METHYLTRANSFERASE TYPE 11 DOMAIN-CONTAINING PROTEIN"/>
    <property type="match status" value="1"/>
</dbReference>
<evidence type="ECO:0000256" key="2">
    <source>
        <dbReference type="ARBA" id="ARBA00022603"/>
    </source>
</evidence>
<dbReference type="PANTHER" id="PTHR44942">
    <property type="entry name" value="METHYLTRANSF_11 DOMAIN-CONTAINING PROTEIN"/>
    <property type="match status" value="1"/>
</dbReference>
<evidence type="ECO:0000313" key="5">
    <source>
        <dbReference type="EMBL" id="POZ63452.1"/>
    </source>
</evidence>
<accession>A0A2S5DKC6</accession>
<dbReference type="CDD" id="cd02440">
    <property type="entry name" value="AdoMet_MTases"/>
    <property type="match status" value="1"/>
</dbReference>
<dbReference type="InterPro" id="IPR051052">
    <property type="entry name" value="Diverse_substrate_MTase"/>
</dbReference>
<evidence type="ECO:0000259" key="4">
    <source>
        <dbReference type="Pfam" id="PF08241"/>
    </source>
</evidence>
<sequence>MPNCQTTRMSYNHFANLDIASRYDQHRPSMHAIIQDWLREAGLVGPYRRAMDIACGTGHPTLPLLALANEVEGIDASPQMAEQARRKGLNVCVGDLASLATGQYDLLTICMAFHWFDRAEALREMRRASQPGAIWLIYNFWLAGHRADPAFNHWLRDSYPRQFPAPQRAAPNFQPQAEETGIQLISQGQGSLPVTFSRRQLIAYLTAQSNIEAALSETFGYADAETLLDASLPAISNPDGLEYGYRYSICRLV</sequence>
<organism evidence="5 6">
    <name type="scientific">Chromobacterium alticapitis</name>
    <dbReference type="NCBI Taxonomy" id="2073169"/>
    <lineage>
        <taxon>Bacteria</taxon>
        <taxon>Pseudomonadati</taxon>
        <taxon>Pseudomonadota</taxon>
        <taxon>Betaproteobacteria</taxon>
        <taxon>Neisseriales</taxon>
        <taxon>Chromobacteriaceae</taxon>
        <taxon>Chromobacterium</taxon>
    </lineage>
</organism>
<dbReference type="InterPro" id="IPR029063">
    <property type="entry name" value="SAM-dependent_MTases_sf"/>
</dbReference>
<dbReference type="SUPFAM" id="SSF53335">
    <property type="entry name" value="S-adenosyl-L-methionine-dependent methyltransferases"/>
    <property type="match status" value="1"/>
</dbReference>
<proteinExistence type="inferred from homology"/>
<keyword evidence="6" id="KW-1185">Reference proteome</keyword>
<keyword evidence="3" id="KW-0808">Transferase</keyword>
<dbReference type="GO" id="GO:0032259">
    <property type="term" value="P:methylation"/>
    <property type="evidence" value="ECO:0007669"/>
    <property type="project" value="UniProtKB-KW"/>
</dbReference>